<comment type="similarity">
    <text evidence="1">Belongs to the glycosyl hydrolase 16 family.</text>
</comment>
<protein>
    <submittedName>
        <fullName evidence="3">Glycosyl hydrolases family 16</fullName>
    </submittedName>
</protein>
<dbReference type="InterPro" id="IPR013320">
    <property type="entry name" value="ConA-like_dom_sf"/>
</dbReference>
<dbReference type="InterPro" id="IPR000757">
    <property type="entry name" value="Beta-glucanase-like"/>
</dbReference>
<dbReference type="EMBL" id="FTMA01000001">
    <property type="protein sequence ID" value="SIQ32586.1"/>
    <property type="molecule type" value="Genomic_DNA"/>
</dbReference>
<reference evidence="4" key="1">
    <citation type="submission" date="2017-01" db="EMBL/GenBank/DDBJ databases">
        <authorList>
            <person name="Varghese N."/>
            <person name="Submissions S."/>
        </authorList>
    </citation>
    <scope>NUCLEOTIDE SEQUENCE [LARGE SCALE GENOMIC DNA]</scope>
    <source>
        <strain evidence="4">DSM 15366</strain>
    </source>
</reference>
<evidence type="ECO:0000259" key="2">
    <source>
        <dbReference type="PROSITE" id="PS51762"/>
    </source>
</evidence>
<dbReference type="Proteomes" id="UP000186953">
    <property type="component" value="Unassembled WGS sequence"/>
</dbReference>
<dbReference type="RefSeq" id="WP_076547604.1">
    <property type="nucleotide sequence ID" value="NZ_FTMA01000001.1"/>
</dbReference>
<dbReference type="AlphaFoldDB" id="A0A1N6RV36"/>
<organism evidence="3 4">
    <name type="scientific">Maribacter ulvicola</name>
    <dbReference type="NCBI Taxonomy" id="228959"/>
    <lineage>
        <taxon>Bacteria</taxon>
        <taxon>Pseudomonadati</taxon>
        <taxon>Bacteroidota</taxon>
        <taxon>Flavobacteriia</taxon>
        <taxon>Flavobacteriales</taxon>
        <taxon>Flavobacteriaceae</taxon>
        <taxon>Maribacter</taxon>
    </lineage>
</organism>
<dbReference type="STRING" id="228959.SAMN05421797_1011407"/>
<dbReference type="Gene3D" id="2.60.120.200">
    <property type="match status" value="1"/>
</dbReference>
<sequence length="252" mass="29066">MRIIVLIIGLFGLQVINGQTPEHILKNYNLIWSDDFNGTTIDSLKWSYRATGSKRQFGIVKEENSYLDGNGKLIIEVSKNDSIHQIGQIGTQDKFLTKYGYFECSAKMNKELGPHVAFWLQSPYIQKEKNNPKKYGTEIDIFEYHTNGGTNYVYHNLHWNGYGEHHKSVGEKIQIDHIDEGFHTFGLEWTKDEYIFYVDGKETWRTTEAISHIAEYIILSAELSGWGGDFAKSNFPDQVIFDYVKVYKKAAN</sequence>
<keyword evidence="3" id="KW-0378">Hydrolase</keyword>
<evidence type="ECO:0000256" key="1">
    <source>
        <dbReference type="ARBA" id="ARBA00006865"/>
    </source>
</evidence>
<accession>A0A1N6RV36</accession>
<dbReference type="PANTHER" id="PTHR10963:SF55">
    <property type="entry name" value="GLYCOSIDE HYDROLASE FAMILY 16 PROTEIN"/>
    <property type="match status" value="1"/>
</dbReference>
<dbReference type="GO" id="GO:0004553">
    <property type="term" value="F:hydrolase activity, hydrolyzing O-glycosyl compounds"/>
    <property type="evidence" value="ECO:0007669"/>
    <property type="project" value="InterPro"/>
</dbReference>
<name>A0A1N6RV36_9FLAO</name>
<evidence type="ECO:0000313" key="4">
    <source>
        <dbReference type="Proteomes" id="UP000186953"/>
    </source>
</evidence>
<keyword evidence="4" id="KW-1185">Reference proteome</keyword>
<dbReference type="PANTHER" id="PTHR10963">
    <property type="entry name" value="GLYCOSYL HYDROLASE-RELATED"/>
    <property type="match status" value="1"/>
</dbReference>
<dbReference type="SUPFAM" id="SSF49899">
    <property type="entry name" value="Concanavalin A-like lectins/glucanases"/>
    <property type="match status" value="1"/>
</dbReference>
<dbReference type="CDD" id="cd00413">
    <property type="entry name" value="Glyco_hydrolase_16"/>
    <property type="match status" value="1"/>
</dbReference>
<dbReference type="InterPro" id="IPR050546">
    <property type="entry name" value="Glycosyl_Hydrlase_16"/>
</dbReference>
<dbReference type="Pfam" id="PF00722">
    <property type="entry name" value="Glyco_hydro_16"/>
    <property type="match status" value="1"/>
</dbReference>
<proteinExistence type="inferred from homology"/>
<dbReference type="PROSITE" id="PS51762">
    <property type="entry name" value="GH16_2"/>
    <property type="match status" value="1"/>
</dbReference>
<feature type="domain" description="GH16" evidence="2">
    <location>
        <begin position="14"/>
        <end position="252"/>
    </location>
</feature>
<gene>
    <name evidence="3" type="ORF">SAMN05421797_1011407</name>
</gene>
<dbReference type="GO" id="GO:0005975">
    <property type="term" value="P:carbohydrate metabolic process"/>
    <property type="evidence" value="ECO:0007669"/>
    <property type="project" value="InterPro"/>
</dbReference>
<evidence type="ECO:0000313" key="3">
    <source>
        <dbReference type="EMBL" id="SIQ32586.1"/>
    </source>
</evidence>
<dbReference type="OrthoDB" id="9809583at2"/>